<evidence type="ECO:0000313" key="1">
    <source>
        <dbReference type="EMBL" id="EXX79881.1"/>
    </source>
</evidence>
<dbReference type="HOGENOM" id="CLU_2321598_0_0_1"/>
<reference evidence="1 2" key="1">
    <citation type="submission" date="2014-02" db="EMBL/GenBank/DDBJ databases">
        <title>Single nucleus genome sequencing reveals high similarity among nuclei of an endomycorrhizal fungus.</title>
        <authorList>
            <person name="Lin K."/>
            <person name="Geurts R."/>
            <person name="Zhang Z."/>
            <person name="Limpens E."/>
            <person name="Saunders D.G."/>
            <person name="Mu D."/>
            <person name="Pang E."/>
            <person name="Cao H."/>
            <person name="Cha H."/>
            <person name="Lin T."/>
            <person name="Zhou Q."/>
            <person name="Shang Y."/>
            <person name="Li Y."/>
            <person name="Ivanov S."/>
            <person name="Sharma T."/>
            <person name="Velzen R.V."/>
            <person name="Ruijter N.D."/>
            <person name="Aanen D.K."/>
            <person name="Win J."/>
            <person name="Kamoun S."/>
            <person name="Bisseling T."/>
            <person name="Huang S."/>
        </authorList>
    </citation>
    <scope>NUCLEOTIDE SEQUENCE [LARGE SCALE GENOMIC DNA]</scope>
    <source>
        <strain evidence="2">DAOM197198w</strain>
    </source>
</reference>
<comment type="caution">
    <text evidence="1">The sequence shown here is derived from an EMBL/GenBank/DDBJ whole genome shotgun (WGS) entry which is preliminary data.</text>
</comment>
<dbReference type="AlphaFoldDB" id="A0A015M4F6"/>
<protein>
    <submittedName>
        <fullName evidence="1">Glutathione synthase</fullName>
    </submittedName>
</protein>
<dbReference type="InterPro" id="IPR005615">
    <property type="entry name" value="Glutathione_synthase"/>
</dbReference>
<dbReference type="Pfam" id="PF03917">
    <property type="entry name" value="GSH_synth_ATP"/>
    <property type="match status" value="1"/>
</dbReference>
<dbReference type="OrthoDB" id="2020073at2759"/>
<evidence type="ECO:0000313" key="2">
    <source>
        <dbReference type="Proteomes" id="UP000022910"/>
    </source>
</evidence>
<dbReference type="GO" id="GO:0043295">
    <property type="term" value="F:glutathione binding"/>
    <property type="evidence" value="ECO:0007669"/>
    <property type="project" value="TreeGrafter"/>
</dbReference>
<name>A0A015M4F6_RHIIW</name>
<dbReference type="GO" id="GO:0005524">
    <property type="term" value="F:ATP binding"/>
    <property type="evidence" value="ECO:0007669"/>
    <property type="project" value="InterPro"/>
</dbReference>
<dbReference type="EMBL" id="JEMT01000916">
    <property type="protein sequence ID" value="EXX79881.1"/>
    <property type="molecule type" value="Genomic_DNA"/>
</dbReference>
<dbReference type="Gene3D" id="3.30.1490.80">
    <property type="match status" value="1"/>
</dbReference>
<dbReference type="InterPro" id="IPR014049">
    <property type="entry name" value="Glutathione_synthase_N_euk"/>
</dbReference>
<dbReference type="PANTHER" id="PTHR11130:SF0">
    <property type="entry name" value="GLUTATHIONE SYNTHETASE"/>
    <property type="match status" value="1"/>
</dbReference>
<dbReference type="SUPFAM" id="SSF56059">
    <property type="entry name" value="Glutathione synthetase ATP-binding domain-like"/>
    <property type="match status" value="1"/>
</dbReference>
<dbReference type="GO" id="GO:0005829">
    <property type="term" value="C:cytosol"/>
    <property type="evidence" value="ECO:0007669"/>
    <property type="project" value="TreeGrafter"/>
</dbReference>
<keyword evidence="2" id="KW-1185">Reference proteome</keyword>
<dbReference type="Proteomes" id="UP000022910">
    <property type="component" value="Unassembled WGS sequence"/>
</dbReference>
<dbReference type="STRING" id="1432141.A0A015M4F6"/>
<proteinExistence type="predicted"/>
<dbReference type="PANTHER" id="PTHR11130">
    <property type="entry name" value="GLUTATHIONE SYNTHETASE"/>
    <property type="match status" value="1"/>
</dbReference>
<sequence length="99" mass="11472">MSETFFPKYPPNISDENLQSLKNLAIDWSLSHGLIIRPPTNVSNNSFVMHAPVSLFPSPFPRKTYEEAIELQPMFNLLFHKLSQDSEFITQVVEEYEQN</sequence>
<dbReference type="GO" id="GO:0004363">
    <property type="term" value="F:glutathione synthase activity"/>
    <property type="evidence" value="ECO:0007669"/>
    <property type="project" value="InterPro"/>
</dbReference>
<gene>
    <name evidence="1" type="ORF">RirG_001380</name>
</gene>
<accession>A0A015M4F6</accession>
<organism evidence="1 2">
    <name type="scientific">Rhizophagus irregularis (strain DAOM 197198w)</name>
    <name type="common">Glomus intraradices</name>
    <dbReference type="NCBI Taxonomy" id="1432141"/>
    <lineage>
        <taxon>Eukaryota</taxon>
        <taxon>Fungi</taxon>
        <taxon>Fungi incertae sedis</taxon>
        <taxon>Mucoromycota</taxon>
        <taxon>Glomeromycotina</taxon>
        <taxon>Glomeromycetes</taxon>
        <taxon>Glomerales</taxon>
        <taxon>Glomeraceae</taxon>
        <taxon>Rhizophagus</taxon>
    </lineage>
</organism>